<dbReference type="CDD" id="cd06558">
    <property type="entry name" value="crotonase-like"/>
    <property type="match status" value="1"/>
</dbReference>
<comment type="similarity">
    <text evidence="1 7">Belongs to the enoyl-CoA hydratase/isomerase family.</text>
</comment>
<evidence type="ECO:0000256" key="4">
    <source>
        <dbReference type="ARBA" id="ARBA00023098"/>
    </source>
</evidence>
<protein>
    <recommendedName>
        <fullName evidence="6">Probable enoyl-CoA hydratase, mitochondrial</fullName>
        <ecNumber evidence="2">4.2.1.17</ecNumber>
    </recommendedName>
</protein>
<evidence type="ECO:0000313" key="9">
    <source>
        <dbReference type="Proteomes" id="UP001162131"/>
    </source>
</evidence>
<dbReference type="PROSITE" id="PS00166">
    <property type="entry name" value="ENOYL_COA_HYDRATASE"/>
    <property type="match status" value="1"/>
</dbReference>
<dbReference type="Gene3D" id="1.10.12.10">
    <property type="entry name" value="Lyase 2-enoyl-coa Hydratase, Chain A, domain 2"/>
    <property type="match status" value="1"/>
</dbReference>
<accession>A0AAU9J6M1</accession>
<dbReference type="PANTHER" id="PTHR11941">
    <property type="entry name" value="ENOYL-COA HYDRATASE-RELATED"/>
    <property type="match status" value="1"/>
</dbReference>
<dbReference type="InterPro" id="IPR018376">
    <property type="entry name" value="Enoyl-CoA_hyd/isom_CS"/>
</dbReference>
<dbReference type="Proteomes" id="UP001162131">
    <property type="component" value="Unassembled WGS sequence"/>
</dbReference>
<evidence type="ECO:0000256" key="3">
    <source>
        <dbReference type="ARBA" id="ARBA00022832"/>
    </source>
</evidence>
<keyword evidence="4" id="KW-0443">Lipid metabolism</keyword>
<dbReference type="EC" id="4.2.1.17" evidence="2"/>
<dbReference type="AlphaFoldDB" id="A0AAU9J6M1"/>
<dbReference type="PANTHER" id="PTHR11941:SF54">
    <property type="entry name" value="ENOYL-COA HYDRATASE, MITOCHONDRIAL"/>
    <property type="match status" value="1"/>
</dbReference>
<name>A0AAU9J6M1_9CILI</name>
<dbReference type="EMBL" id="CAJZBQ010000032">
    <property type="protein sequence ID" value="CAG9322596.1"/>
    <property type="molecule type" value="Genomic_DNA"/>
</dbReference>
<evidence type="ECO:0000313" key="8">
    <source>
        <dbReference type="EMBL" id="CAG9322596.1"/>
    </source>
</evidence>
<evidence type="ECO:0000256" key="5">
    <source>
        <dbReference type="ARBA" id="ARBA00023239"/>
    </source>
</evidence>
<dbReference type="Gene3D" id="3.90.226.10">
    <property type="entry name" value="2-enoyl-CoA Hydratase, Chain A, domain 1"/>
    <property type="match status" value="1"/>
</dbReference>
<dbReference type="GO" id="GO:0006635">
    <property type="term" value="P:fatty acid beta-oxidation"/>
    <property type="evidence" value="ECO:0007669"/>
    <property type="project" value="TreeGrafter"/>
</dbReference>
<reference evidence="8" key="1">
    <citation type="submission" date="2021-09" db="EMBL/GenBank/DDBJ databases">
        <authorList>
            <consortium name="AG Swart"/>
            <person name="Singh M."/>
            <person name="Singh A."/>
            <person name="Seah K."/>
            <person name="Emmerich C."/>
        </authorList>
    </citation>
    <scope>NUCLEOTIDE SEQUENCE</scope>
    <source>
        <strain evidence="8">ATCC30299</strain>
    </source>
</reference>
<proteinExistence type="inferred from homology"/>
<dbReference type="InterPro" id="IPR014748">
    <property type="entry name" value="Enoyl-CoA_hydra_C"/>
</dbReference>
<dbReference type="GO" id="GO:0004300">
    <property type="term" value="F:enoyl-CoA hydratase activity"/>
    <property type="evidence" value="ECO:0007669"/>
    <property type="project" value="UniProtKB-EC"/>
</dbReference>
<dbReference type="SUPFAM" id="SSF52096">
    <property type="entry name" value="ClpP/crotonase"/>
    <property type="match status" value="1"/>
</dbReference>
<gene>
    <name evidence="8" type="ORF">BSTOLATCC_MIC31722</name>
</gene>
<evidence type="ECO:0000256" key="2">
    <source>
        <dbReference type="ARBA" id="ARBA00012076"/>
    </source>
</evidence>
<dbReference type="GO" id="GO:0005739">
    <property type="term" value="C:mitochondrion"/>
    <property type="evidence" value="ECO:0007669"/>
    <property type="project" value="TreeGrafter"/>
</dbReference>
<dbReference type="FunFam" id="1.10.12.10:FF:000001">
    <property type="entry name" value="Probable enoyl-CoA hydratase, mitochondrial"/>
    <property type="match status" value="1"/>
</dbReference>
<evidence type="ECO:0000256" key="6">
    <source>
        <dbReference type="ARBA" id="ARBA00073937"/>
    </source>
</evidence>
<organism evidence="8 9">
    <name type="scientific">Blepharisma stoltei</name>
    <dbReference type="NCBI Taxonomy" id="1481888"/>
    <lineage>
        <taxon>Eukaryota</taxon>
        <taxon>Sar</taxon>
        <taxon>Alveolata</taxon>
        <taxon>Ciliophora</taxon>
        <taxon>Postciliodesmatophora</taxon>
        <taxon>Heterotrichea</taxon>
        <taxon>Heterotrichida</taxon>
        <taxon>Blepharismidae</taxon>
        <taxon>Blepharisma</taxon>
    </lineage>
</organism>
<dbReference type="InterPro" id="IPR001753">
    <property type="entry name" value="Enoyl-CoA_hydra/iso"/>
</dbReference>
<evidence type="ECO:0000256" key="1">
    <source>
        <dbReference type="ARBA" id="ARBA00005254"/>
    </source>
</evidence>
<sequence>MLCLSRALKNLRVNSAIRYFSTAPEMIKVEKKDKICLITLNRPKAMNSLCSQLITELSAELKQCDEDPEVRAIVITGSKKFFAAGADIKEMEERTYQENFAQNYLTNWFNVAATRKPTIAAVNGYALGGGCELAMMCDIILAGDKAQFGQPEIKLGTIPGAGGTQRLVKAIGKSRAMELVLTGDFMGAQEAQQRGLVSRVVAEDNLVEEAMNVAKKIAGYSLPMVMMAKECVNQSFETTLATGLLYERRMFHSTFAYFDRREGMSSFLNKKKPEFKDS</sequence>
<evidence type="ECO:0000256" key="7">
    <source>
        <dbReference type="RuleBase" id="RU003707"/>
    </source>
</evidence>
<comment type="caution">
    <text evidence="8">The sequence shown here is derived from an EMBL/GenBank/DDBJ whole genome shotgun (WGS) entry which is preliminary data.</text>
</comment>
<keyword evidence="5" id="KW-0456">Lyase</keyword>
<dbReference type="Pfam" id="PF00378">
    <property type="entry name" value="ECH_1"/>
    <property type="match status" value="1"/>
</dbReference>
<dbReference type="FunFam" id="3.90.226.10:FF:000019">
    <property type="entry name" value="Enoyl-CoA hydratase, mitochondrial"/>
    <property type="match status" value="1"/>
</dbReference>
<dbReference type="InterPro" id="IPR029045">
    <property type="entry name" value="ClpP/crotonase-like_dom_sf"/>
</dbReference>
<keyword evidence="9" id="KW-1185">Reference proteome</keyword>
<keyword evidence="3" id="KW-0276">Fatty acid metabolism</keyword>